<dbReference type="GO" id="GO:0044209">
    <property type="term" value="P:AMP salvage"/>
    <property type="evidence" value="ECO:0007669"/>
    <property type="project" value="UniProtKB-UniRule"/>
</dbReference>
<dbReference type="InterPro" id="IPR027417">
    <property type="entry name" value="P-loop_NTPase"/>
</dbReference>
<feature type="binding site" evidence="5">
    <location>
        <begin position="82"/>
        <end position="85"/>
    </location>
    <ligand>
        <name>AMP</name>
        <dbReference type="ChEBI" id="CHEBI:456215"/>
    </ligand>
</feature>
<keyword evidence="5" id="KW-0862">Zinc</keyword>
<proteinExistence type="inferred from homology"/>
<dbReference type="InterPro" id="IPR033690">
    <property type="entry name" value="Adenylat_kinase_CS"/>
</dbReference>
<dbReference type="Pfam" id="PF05191">
    <property type="entry name" value="ADK_lid"/>
    <property type="match status" value="1"/>
</dbReference>
<dbReference type="CDD" id="cd01428">
    <property type="entry name" value="ADK"/>
    <property type="match status" value="1"/>
</dbReference>
<feature type="binding site" evidence="5">
    <location>
        <begin position="133"/>
        <end position="134"/>
    </location>
    <ligand>
        <name>ATP</name>
        <dbReference type="ChEBI" id="CHEBI:30616"/>
    </ligand>
</feature>
<keyword evidence="4 5" id="KW-0418">Kinase</keyword>
<comment type="caution">
    <text evidence="9">The sequence shown here is derived from an EMBL/GenBank/DDBJ whole genome shotgun (WGS) entry which is preliminary data.</text>
</comment>
<dbReference type="PRINTS" id="PR00094">
    <property type="entry name" value="ADENYLTKNASE"/>
</dbReference>
<dbReference type="EMBL" id="LCFQ01000013">
    <property type="protein sequence ID" value="KKS97384.1"/>
    <property type="molecule type" value="Genomic_DNA"/>
</dbReference>
<evidence type="ECO:0000259" key="8">
    <source>
        <dbReference type="Pfam" id="PF05191"/>
    </source>
</evidence>
<dbReference type="PANTHER" id="PTHR23359">
    <property type="entry name" value="NUCLEOTIDE KINASE"/>
    <property type="match status" value="1"/>
</dbReference>
<feature type="binding site" evidence="5">
    <location>
        <position position="130"/>
    </location>
    <ligand>
        <name>Zn(2+)</name>
        <dbReference type="ChEBI" id="CHEBI:29105"/>
        <note>structural</note>
    </ligand>
</feature>
<dbReference type="EC" id="2.7.4.3" evidence="5 7"/>
<dbReference type="HAMAP" id="MF_00235">
    <property type="entry name" value="Adenylate_kinase_Adk"/>
    <property type="match status" value="1"/>
</dbReference>
<keyword evidence="1 5" id="KW-0808">Transferase</keyword>
<evidence type="ECO:0000256" key="4">
    <source>
        <dbReference type="ARBA" id="ARBA00022777"/>
    </source>
</evidence>
<feature type="binding site" evidence="5">
    <location>
        <position position="127"/>
    </location>
    <ligand>
        <name>Zn(2+)</name>
        <dbReference type="ChEBI" id="CHEBI:29105"/>
        <note>structural</note>
    </ligand>
</feature>
<comment type="function">
    <text evidence="5">Catalyzes the reversible transfer of the terminal phosphate group between ATP and AMP. Plays an important role in cellular energy homeostasis and in adenine nucleotide metabolism.</text>
</comment>
<comment type="catalytic activity">
    <reaction evidence="5 7">
        <text>AMP + ATP = 2 ADP</text>
        <dbReference type="Rhea" id="RHEA:12973"/>
        <dbReference type="ChEBI" id="CHEBI:30616"/>
        <dbReference type="ChEBI" id="CHEBI:456215"/>
        <dbReference type="ChEBI" id="CHEBI:456216"/>
        <dbReference type="EC" id="2.7.4.3"/>
    </reaction>
</comment>
<keyword evidence="5" id="KW-0963">Cytoplasm</keyword>
<dbReference type="InterPro" id="IPR007862">
    <property type="entry name" value="Adenylate_kinase_lid-dom"/>
</dbReference>
<keyword evidence="3 5" id="KW-0547">Nucleotide-binding</keyword>
<evidence type="ECO:0000256" key="3">
    <source>
        <dbReference type="ARBA" id="ARBA00022741"/>
    </source>
</evidence>
<dbReference type="GO" id="GO:0005737">
    <property type="term" value="C:cytoplasm"/>
    <property type="evidence" value="ECO:0007669"/>
    <property type="project" value="UniProtKB-SubCell"/>
</dbReference>
<dbReference type="SUPFAM" id="SSF57774">
    <property type="entry name" value="Microbial and mitochondrial ADK, insert 'zinc finger' domain"/>
    <property type="match status" value="1"/>
</dbReference>
<comment type="similarity">
    <text evidence="5 6">Belongs to the adenylate kinase family.</text>
</comment>
<dbReference type="InterPro" id="IPR000850">
    <property type="entry name" value="Adenylat/UMP-CMP_kin"/>
</dbReference>
<dbReference type="STRING" id="1618578.UV74_C0013G0506"/>
<accession>A0A0G1DI82</accession>
<protein>
    <recommendedName>
        <fullName evidence="5 7">Adenylate kinase</fullName>
        <shortName evidence="5">AK</shortName>
        <ecNumber evidence="5 7">2.7.4.3</ecNumber>
    </recommendedName>
    <alternativeName>
        <fullName evidence="5">ATP-AMP transphosphorylase</fullName>
    </alternativeName>
    <alternativeName>
        <fullName evidence="5">ATP:AMP phosphotransferase</fullName>
    </alternativeName>
    <alternativeName>
        <fullName evidence="5">Adenylate monophosphate kinase</fullName>
    </alternativeName>
</protein>
<dbReference type="InterPro" id="IPR036193">
    <property type="entry name" value="ADK_active_lid_dom_sf"/>
</dbReference>
<dbReference type="Pfam" id="PF00406">
    <property type="entry name" value="ADK"/>
    <property type="match status" value="1"/>
</dbReference>
<dbReference type="GO" id="GO:0004017">
    <property type="term" value="F:AMP kinase activity"/>
    <property type="evidence" value="ECO:0007669"/>
    <property type="project" value="UniProtKB-UniRule"/>
</dbReference>
<dbReference type="PROSITE" id="PS00113">
    <property type="entry name" value="ADENYLATE_KINASE"/>
    <property type="match status" value="1"/>
</dbReference>
<dbReference type="GO" id="GO:0008270">
    <property type="term" value="F:zinc ion binding"/>
    <property type="evidence" value="ECO:0007669"/>
    <property type="project" value="UniProtKB-UniRule"/>
</dbReference>
<reference evidence="9 10" key="1">
    <citation type="journal article" date="2015" name="Nature">
        <title>rRNA introns, odd ribosomes, and small enigmatic genomes across a large radiation of phyla.</title>
        <authorList>
            <person name="Brown C.T."/>
            <person name="Hug L.A."/>
            <person name="Thomas B.C."/>
            <person name="Sharon I."/>
            <person name="Castelle C.J."/>
            <person name="Singh A."/>
            <person name="Wilkins M.J."/>
            <person name="Williams K.H."/>
            <person name="Banfield J.F."/>
        </authorList>
    </citation>
    <scope>NUCLEOTIDE SEQUENCE [LARGE SCALE GENOMIC DNA]</scope>
</reference>
<evidence type="ECO:0000313" key="9">
    <source>
        <dbReference type="EMBL" id="KKS97384.1"/>
    </source>
</evidence>
<dbReference type="PATRIC" id="fig|1618578.3.peg.861"/>
<dbReference type="GO" id="GO:0005524">
    <property type="term" value="F:ATP binding"/>
    <property type="evidence" value="ECO:0007669"/>
    <property type="project" value="UniProtKB-UniRule"/>
</dbReference>
<comment type="subunit">
    <text evidence="5 7">Monomer.</text>
</comment>
<feature type="binding site" evidence="5">
    <location>
        <position position="89"/>
    </location>
    <ligand>
        <name>AMP</name>
        <dbReference type="ChEBI" id="CHEBI:456215"/>
    </ligand>
</feature>
<feature type="binding site" evidence="5">
    <location>
        <position position="36"/>
    </location>
    <ligand>
        <name>AMP</name>
        <dbReference type="ChEBI" id="CHEBI:456215"/>
    </ligand>
</feature>
<feature type="binding site" evidence="5">
    <location>
        <position position="146"/>
    </location>
    <ligand>
        <name>Zn(2+)</name>
        <dbReference type="ChEBI" id="CHEBI:29105"/>
        <note>structural</note>
    </ligand>
</feature>
<dbReference type="UniPathway" id="UPA00588">
    <property type="reaction ID" value="UER00649"/>
</dbReference>
<feature type="binding site" evidence="5">
    <location>
        <position position="124"/>
    </location>
    <ligand>
        <name>ATP</name>
        <dbReference type="ChEBI" id="CHEBI:30616"/>
    </ligand>
</feature>
<organism evidence="9 10">
    <name type="scientific">Candidatus Woesebacteria bacterium GW2011_GWB1_43_14</name>
    <dbReference type="NCBI Taxonomy" id="1618578"/>
    <lineage>
        <taxon>Bacteria</taxon>
        <taxon>Candidatus Woeseibacteriota</taxon>
    </lineage>
</organism>
<dbReference type="NCBIfam" id="TIGR01351">
    <property type="entry name" value="adk"/>
    <property type="match status" value="1"/>
</dbReference>
<comment type="subcellular location">
    <subcellularLocation>
        <location evidence="5 7">Cytoplasm</location>
    </subcellularLocation>
</comment>
<dbReference type="Proteomes" id="UP000034090">
    <property type="component" value="Unassembled WGS sequence"/>
</dbReference>
<dbReference type="InterPro" id="IPR006259">
    <property type="entry name" value="Adenyl_kin_sub"/>
</dbReference>
<name>A0A0G1DI82_9BACT</name>
<feature type="binding site" evidence="5">
    <location>
        <position position="156"/>
    </location>
    <ligand>
        <name>AMP</name>
        <dbReference type="ChEBI" id="CHEBI:456215"/>
    </ligand>
</feature>
<gene>
    <name evidence="5" type="primary">adk</name>
    <name evidence="9" type="ORF">UV74_C0013G0506</name>
</gene>
<dbReference type="AlphaFoldDB" id="A0A0G1DI82"/>
<evidence type="ECO:0000256" key="6">
    <source>
        <dbReference type="RuleBase" id="RU003330"/>
    </source>
</evidence>
<dbReference type="SUPFAM" id="SSF52540">
    <property type="entry name" value="P-loop containing nucleoside triphosphate hydrolases"/>
    <property type="match status" value="1"/>
</dbReference>
<feature type="binding site" evidence="5">
    <location>
        <position position="31"/>
    </location>
    <ligand>
        <name>AMP</name>
        <dbReference type="ChEBI" id="CHEBI:456215"/>
    </ligand>
</feature>
<comment type="domain">
    <text evidence="5">Consists of three domains, a large central CORE domain and two small peripheral domains, NMPbind and LID, which undergo movements during catalysis. The LID domain closes over the site of phosphoryl transfer upon ATP binding. Assembling and dissambling the active center during each catalytic cycle provides an effective means to prevent ATP hydrolysis. Some bacteria have evolved a zinc-coordinating structure that stabilizes the LID domain.</text>
</comment>
<evidence type="ECO:0000256" key="2">
    <source>
        <dbReference type="ARBA" id="ARBA00022727"/>
    </source>
</evidence>
<evidence type="ECO:0000256" key="1">
    <source>
        <dbReference type="ARBA" id="ARBA00022679"/>
    </source>
</evidence>
<evidence type="ECO:0000256" key="7">
    <source>
        <dbReference type="RuleBase" id="RU003331"/>
    </source>
</evidence>
<feature type="binding site" evidence="5">
    <location>
        <position position="167"/>
    </location>
    <ligand>
        <name>AMP</name>
        <dbReference type="ChEBI" id="CHEBI:456215"/>
    </ligand>
</feature>
<comment type="caution">
    <text evidence="5">Lacks conserved residue(s) required for the propagation of feature annotation.</text>
</comment>
<feature type="binding site" evidence="5">
    <location>
        <begin position="10"/>
        <end position="15"/>
    </location>
    <ligand>
        <name>ATP</name>
        <dbReference type="ChEBI" id="CHEBI:30616"/>
    </ligand>
</feature>
<evidence type="ECO:0000256" key="5">
    <source>
        <dbReference type="HAMAP-Rule" id="MF_00235"/>
    </source>
</evidence>
<feature type="binding site" evidence="5">
    <location>
        <position position="195"/>
    </location>
    <ligand>
        <name>ATP</name>
        <dbReference type="ChEBI" id="CHEBI:30616"/>
    </ligand>
</feature>
<comment type="pathway">
    <text evidence="5">Purine metabolism; AMP biosynthesis via salvage pathway; AMP from ADP: step 1/1.</text>
</comment>
<keyword evidence="5 7" id="KW-0067">ATP-binding</keyword>
<sequence length="214" mass="24271">MNIIILGPPGSGKGTQAEKLAKKFSLFYFSSGTLTRELSKNDPRIRAIMEKGGLIPSKEMSEYVLSYLGKNSPQADNIIFDGYPRLVDQYDLLKKWVEGKGKKIDLAIFLEVSEAQVIKRISSRRMCAQCGEIYNLATNLPSGEVCDKCGGKLIRRKDDSPESVKERLFLYKSSIEKVIKKLDEDDLLQRVDGDREINEIQKDLVKLLESYERN</sequence>
<feature type="binding site" evidence="5">
    <location>
        <position position="149"/>
    </location>
    <ligand>
        <name>Zn(2+)</name>
        <dbReference type="ChEBI" id="CHEBI:29105"/>
        <note>structural</note>
    </ligand>
</feature>
<feature type="binding site" evidence="5">
    <location>
        <begin position="53"/>
        <end position="55"/>
    </location>
    <ligand>
        <name>AMP</name>
        <dbReference type="ChEBI" id="CHEBI:456215"/>
    </ligand>
</feature>
<evidence type="ECO:0000313" key="10">
    <source>
        <dbReference type="Proteomes" id="UP000034090"/>
    </source>
</evidence>
<keyword evidence="5" id="KW-0479">Metal-binding</keyword>
<keyword evidence="2 5" id="KW-0545">Nucleotide biosynthesis</keyword>
<dbReference type="Gene3D" id="3.40.50.300">
    <property type="entry name" value="P-loop containing nucleotide triphosphate hydrolases"/>
    <property type="match status" value="1"/>
</dbReference>
<feature type="domain" description="Adenylate kinase active site lid" evidence="8">
    <location>
        <begin position="124"/>
        <end position="158"/>
    </location>
</feature>